<dbReference type="AlphaFoldDB" id="A0A0C7LFE6"/>
<dbReference type="InterPro" id="IPR002477">
    <property type="entry name" value="Peptidoglycan-bd-like"/>
</dbReference>
<sequence>MDVMVLKAQQWVNETYKGKHGYEPVKETGKTGWPTMRALIRGLQIEEGISGPNGSFGPSTTKLCPTVSVSTKNENLVKIVQCALYCKGYNPTGITGTFGSNTKAAVEKLQSDAGLPNVDGVVTPMIFKALLSMDAYVLLGGGDARIRTIQRGLNNKYNKVIGVMPCDGIYSRGTNTALIYALQIEAGVAGANGHFGPGTSSKCPRLKQGDNSRFVSLLKYALYCNRFDATNFKTEFDSDTRKAVEGFQEFSGLPKTGVSDLQTWKSLLVSTGDKTRKGKACDCCTRITPERAKAIKAAGYEVVGRYLSNVPGSKLDKKLTATELQTIFAAGLRVFPIFQLAGNSSDYFNSARGTSDAKQAKQAAKDFGFPSSTVIYFAVDFDAMDYDVDVAVLPYFRAIKEEFGRDNTRGYRIGIYAPRNVCSRISNAGYACKSFVCDMSTGFSGNLGYPLPKNWAFDQISTIDVGSGDGHIEIDNNICSGRDMGANHVDVNMNDNERFLEQIKILYDVAYKHATKTEMKSERPKVVDMANQYVCQYLRKDRYNGLKWTPVCGDIDESYCKLADEALGNRQLYPFTDIKTNTVMDIKHLGATLNSILFNPVQHVQDCAGWAGDLVTLVRDAKGNSDKVMDYEVVYQNAKKYFGSDDGFFSLEDLLADVDAVNIGAIVGKGFDAKSIYSVMKEYFTVGINKRFTKFMENRFSGNKLEILNAAVEMLTSPKYVVTRQALMYMFHVKVFGDLEGKAVASAFTDKLLEKANNE</sequence>
<name>A0A0C7LFE6_PARSO</name>
<dbReference type="Gene3D" id="1.10.101.10">
    <property type="entry name" value="PGBD-like superfamily/PGBD"/>
    <property type="match status" value="2"/>
</dbReference>
<dbReference type="EMBL" id="CEKZ01000027">
    <property type="protein sequence ID" value="CEP41853.1"/>
    <property type="molecule type" value="Genomic_DNA"/>
</dbReference>
<dbReference type="InterPro" id="IPR036366">
    <property type="entry name" value="PGBDSf"/>
</dbReference>
<organism evidence="3 4">
    <name type="scientific">Paraclostridium sordellii</name>
    <name type="common">Clostridium sordellii</name>
    <dbReference type="NCBI Taxonomy" id="1505"/>
    <lineage>
        <taxon>Bacteria</taxon>
        <taxon>Bacillati</taxon>
        <taxon>Bacillota</taxon>
        <taxon>Clostridia</taxon>
        <taxon>Peptostreptococcales</taxon>
        <taxon>Peptostreptococcaceae</taxon>
        <taxon>Paraclostridium</taxon>
    </lineage>
</organism>
<feature type="domain" description="Peptidoglycan binding-like" evidence="1">
    <location>
        <begin position="215"/>
        <end position="267"/>
    </location>
</feature>
<protein>
    <submittedName>
        <fullName evidence="3">YbfG</fullName>
    </submittedName>
</protein>
<evidence type="ECO:0000259" key="2">
    <source>
        <dbReference type="Pfam" id="PF08924"/>
    </source>
</evidence>
<accession>A0A0C7LFE6</accession>
<evidence type="ECO:0000313" key="3">
    <source>
        <dbReference type="EMBL" id="CEP41853.1"/>
    </source>
</evidence>
<dbReference type="RefSeq" id="WP_077068045.1">
    <property type="nucleotide sequence ID" value="NZ_CEKZ01000027.1"/>
</dbReference>
<reference evidence="4" key="1">
    <citation type="submission" date="2015-01" db="EMBL/GenBank/DDBJ databases">
        <authorList>
            <person name="Aslett M.A."/>
            <person name="De Silva N."/>
        </authorList>
    </citation>
    <scope>NUCLEOTIDE SEQUENCE [LARGE SCALE GENOMIC DNA]</scope>
    <source>
        <strain evidence="4">R28058</strain>
    </source>
</reference>
<dbReference type="InterPro" id="IPR015020">
    <property type="entry name" value="Rv2525c-like_Glyco_Hydro-like"/>
</dbReference>
<dbReference type="Pfam" id="PF01471">
    <property type="entry name" value="PG_binding_1"/>
    <property type="match status" value="2"/>
</dbReference>
<dbReference type="OrthoDB" id="1795295at2"/>
<dbReference type="Proteomes" id="UP000049127">
    <property type="component" value="Unassembled WGS sequence"/>
</dbReference>
<dbReference type="Gene3D" id="3.20.20.80">
    <property type="entry name" value="Glycosidases"/>
    <property type="match status" value="1"/>
</dbReference>
<evidence type="ECO:0000313" key="4">
    <source>
        <dbReference type="Proteomes" id="UP000049127"/>
    </source>
</evidence>
<feature type="domain" description="Rv2525c-like glycoside hydrolase-like" evidence="2">
    <location>
        <begin position="293"/>
        <end position="478"/>
    </location>
</feature>
<dbReference type="InterPro" id="IPR036365">
    <property type="entry name" value="PGBD-like_sf"/>
</dbReference>
<dbReference type="Pfam" id="PF08924">
    <property type="entry name" value="Rv2525c_GlyHyd-like"/>
    <property type="match status" value="1"/>
</dbReference>
<dbReference type="SUPFAM" id="SSF51445">
    <property type="entry name" value="(Trans)glycosidases"/>
    <property type="match status" value="1"/>
</dbReference>
<dbReference type="SUPFAM" id="SSF47090">
    <property type="entry name" value="PGBD-like"/>
    <property type="match status" value="2"/>
</dbReference>
<evidence type="ECO:0000259" key="1">
    <source>
        <dbReference type="Pfam" id="PF01471"/>
    </source>
</evidence>
<dbReference type="CDD" id="cd06418">
    <property type="entry name" value="GH25_BacA-like"/>
    <property type="match status" value="1"/>
</dbReference>
<gene>
    <name evidence="3" type="ORF">R28058_32881</name>
</gene>
<feature type="domain" description="Peptidoglycan binding-like" evidence="1">
    <location>
        <begin position="74"/>
        <end position="130"/>
    </location>
</feature>
<proteinExistence type="predicted"/>
<dbReference type="InterPro" id="IPR017853">
    <property type="entry name" value="GH"/>
</dbReference>